<comment type="caution">
    <text evidence="1">The sequence shown here is derived from an EMBL/GenBank/DDBJ whole genome shotgun (WGS) entry which is preliminary data.</text>
</comment>
<dbReference type="Proteomes" id="UP000293360">
    <property type="component" value="Unassembled WGS sequence"/>
</dbReference>
<organism evidence="1 2">
    <name type="scientific">Monosporascus ibericus</name>
    <dbReference type="NCBI Taxonomy" id="155417"/>
    <lineage>
        <taxon>Eukaryota</taxon>
        <taxon>Fungi</taxon>
        <taxon>Dikarya</taxon>
        <taxon>Ascomycota</taxon>
        <taxon>Pezizomycotina</taxon>
        <taxon>Sordariomycetes</taxon>
        <taxon>Xylariomycetidae</taxon>
        <taxon>Xylariales</taxon>
        <taxon>Xylariales incertae sedis</taxon>
        <taxon>Monosporascus</taxon>
    </lineage>
</organism>
<name>A0A4Q4SXY5_9PEZI</name>
<evidence type="ECO:0000313" key="2">
    <source>
        <dbReference type="Proteomes" id="UP000293360"/>
    </source>
</evidence>
<accession>A0A4Q4SXY5</accession>
<keyword evidence="2" id="KW-1185">Reference proteome</keyword>
<evidence type="ECO:0000313" key="1">
    <source>
        <dbReference type="EMBL" id="RYO91609.1"/>
    </source>
</evidence>
<dbReference type="EMBL" id="QJNU01000629">
    <property type="protein sequence ID" value="RYO91609.1"/>
    <property type="molecule type" value="Genomic_DNA"/>
</dbReference>
<dbReference type="AlphaFoldDB" id="A0A4Q4SXY5"/>
<dbReference type="OrthoDB" id="3552888at2759"/>
<reference evidence="1 2" key="1">
    <citation type="submission" date="2018-06" db="EMBL/GenBank/DDBJ databases">
        <title>Complete Genomes of Monosporascus.</title>
        <authorList>
            <person name="Robinson A.J."/>
            <person name="Natvig D.O."/>
        </authorList>
    </citation>
    <scope>NUCLEOTIDE SEQUENCE [LARGE SCALE GENOMIC DNA]</scope>
    <source>
        <strain evidence="1 2">CBS 110550</strain>
    </source>
</reference>
<dbReference type="STRING" id="155417.A0A4Q4SXY5"/>
<proteinExistence type="predicted"/>
<protein>
    <submittedName>
        <fullName evidence="1">Uncharacterized protein</fullName>
    </submittedName>
</protein>
<gene>
    <name evidence="1" type="ORF">DL764_008255</name>
</gene>
<sequence>MLLTESSPLNGWLRSSALSRTSLPVDPSTSLPYSYAKNDIVWSGFESIPADSETTASSEGTVLTGLVINGTHVMAQVERTGFPIKPLDDAAFDAKMTAVEARGGETEPPTEMGIA</sequence>